<dbReference type="STRING" id="44941.A0A397UXM4"/>
<keyword evidence="3" id="KW-0378">Hydrolase</keyword>
<proteinExistence type="predicted"/>
<keyword evidence="5" id="KW-0732">Signal</keyword>
<name>A0A397UXM4_9GLOM</name>
<evidence type="ECO:0000256" key="3">
    <source>
        <dbReference type="ARBA" id="ARBA00022801"/>
    </source>
</evidence>
<dbReference type="InterPro" id="IPR047021">
    <property type="entry name" value="REXO1/3/4-like"/>
</dbReference>
<dbReference type="EMBL" id="QKWP01000861">
    <property type="protein sequence ID" value="RIB14128.1"/>
    <property type="molecule type" value="Genomic_DNA"/>
</dbReference>
<evidence type="ECO:0000313" key="8">
    <source>
        <dbReference type="Proteomes" id="UP000266673"/>
    </source>
</evidence>
<sequence>MNQKLLILLIFTRFFGSLIPFVTSVDIITHQACPTLPPSCSSSGQQNQKGGQVAIVNFDGDVLLNQYVRPDEPRSYWRTSREFLYLNGTSPAQMRSNVNEIIRGRIIVGFSIFHDLQGLQIDYPLSMLRDVSLFLKYKVQNGTLSLAAAVQMDLNRTIQTQKYHDALEDASATMDLFRLNHNFENETIPTKDYAKYWLSKTSATSEPTLAPCPTVPPVCLPPPEDLVAINCMIIRVGKGRKKAALPIQVTLVDYWHETILNEYILQNITDFQTNFTGITQDVYDANARNFTYVQELVINKTESKIIIGYSVSDALKILSMNHENEKLRELQRSPPIRFNPIYRERNPSLETFVTNELNMSLLDKGLPSSMLRAIALMRLYQKYRDADDLMIPPPKNPTTTNNYFL</sequence>
<dbReference type="Gene3D" id="3.30.420.10">
    <property type="entry name" value="Ribonuclease H-like superfamily/Ribonuclease H"/>
    <property type="match status" value="2"/>
</dbReference>
<dbReference type="SMART" id="SM00479">
    <property type="entry name" value="EXOIII"/>
    <property type="match status" value="1"/>
</dbReference>
<dbReference type="GO" id="GO:0003676">
    <property type="term" value="F:nucleic acid binding"/>
    <property type="evidence" value="ECO:0007669"/>
    <property type="project" value="InterPro"/>
</dbReference>
<evidence type="ECO:0000259" key="6">
    <source>
        <dbReference type="SMART" id="SM00479"/>
    </source>
</evidence>
<feature type="signal peptide" evidence="5">
    <location>
        <begin position="1"/>
        <end position="24"/>
    </location>
</feature>
<keyword evidence="1" id="KW-0698">rRNA processing</keyword>
<evidence type="ECO:0000256" key="4">
    <source>
        <dbReference type="ARBA" id="ARBA00025599"/>
    </source>
</evidence>
<dbReference type="OrthoDB" id="8191639at2759"/>
<comment type="function">
    <text evidence="4">Exoribonuclease involved in ribosome biosynthesis. Involved in the processing of ITS1, the internal transcribed spacer localized between the 18S and 5.8S rRNAs.</text>
</comment>
<gene>
    <name evidence="7" type="ORF">C2G38_2196034</name>
</gene>
<dbReference type="PANTHER" id="PTHR12801">
    <property type="entry name" value="RNA EXONUCLEASE REXO1 / RECO3 FAMILY MEMBER-RELATED"/>
    <property type="match status" value="1"/>
</dbReference>
<dbReference type="GO" id="GO:0006364">
    <property type="term" value="P:rRNA processing"/>
    <property type="evidence" value="ECO:0007669"/>
    <property type="project" value="UniProtKB-KW"/>
</dbReference>
<dbReference type="AlphaFoldDB" id="A0A397UXM4"/>
<comment type="caution">
    <text evidence="7">The sequence shown here is derived from an EMBL/GenBank/DDBJ whole genome shotgun (WGS) entry which is preliminary data.</text>
</comment>
<evidence type="ECO:0000313" key="7">
    <source>
        <dbReference type="EMBL" id="RIB14128.1"/>
    </source>
</evidence>
<organism evidence="7 8">
    <name type="scientific">Gigaspora rosea</name>
    <dbReference type="NCBI Taxonomy" id="44941"/>
    <lineage>
        <taxon>Eukaryota</taxon>
        <taxon>Fungi</taxon>
        <taxon>Fungi incertae sedis</taxon>
        <taxon>Mucoromycota</taxon>
        <taxon>Glomeromycotina</taxon>
        <taxon>Glomeromycetes</taxon>
        <taxon>Diversisporales</taxon>
        <taxon>Gigasporaceae</taxon>
        <taxon>Gigaspora</taxon>
    </lineage>
</organism>
<keyword evidence="2" id="KW-0540">Nuclease</keyword>
<keyword evidence="8" id="KW-1185">Reference proteome</keyword>
<protein>
    <recommendedName>
        <fullName evidence="6">Exonuclease domain-containing protein</fullName>
    </recommendedName>
</protein>
<dbReference type="Proteomes" id="UP000266673">
    <property type="component" value="Unassembled WGS sequence"/>
</dbReference>
<evidence type="ECO:0000256" key="2">
    <source>
        <dbReference type="ARBA" id="ARBA00022722"/>
    </source>
</evidence>
<feature type="domain" description="Exonuclease" evidence="6">
    <location>
        <begin position="34"/>
        <end position="184"/>
    </location>
</feature>
<accession>A0A397UXM4</accession>
<dbReference type="InterPro" id="IPR012337">
    <property type="entry name" value="RNaseH-like_sf"/>
</dbReference>
<evidence type="ECO:0000256" key="1">
    <source>
        <dbReference type="ARBA" id="ARBA00022552"/>
    </source>
</evidence>
<dbReference type="PANTHER" id="PTHR12801:SF45">
    <property type="entry name" value="RNA EXONUCLEASE 4"/>
    <property type="match status" value="1"/>
</dbReference>
<dbReference type="InterPro" id="IPR013520">
    <property type="entry name" value="Ribonucl_H"/>
</dbReference>
<dbReference type="GO" id="GO:0005634">
    <property type="term" value="C:nucleus"/>
    <property type="evidence" value="ECO:0007669"/>
    <property type="project" value="TreeGrafter"/>
</dbReference>
<dbReference type="InterPro" id="IPR036397">
    <property type="entry name" value="RNaseH_sf"/>
</dbReference>
<reference evidence="7 8" key="1">
    <citation type="submission" date="2018-06" db="EMBL/GenBank/DDBJ databases">
        <title>Comparative genomics reveals the genomic features of Rhizophagus irregularis, R. cerebriforme, R. diaphanum and Gigaspora rosea, and their symbiotic lifestyle signature.</title>
        <authorList>
            <person name="Morin E."/>
            <person name="San Clemente H."/>
            <person name="Chen E.C.H."/>
            <person name="De La Providencia I."/>
            <person name="Hainaut M."/>
            <person name="Kuo A."/>
            <person name="Kohler A."/>
            <person name="Murat C."/>
            <person name="Tang N."/>
            <person name="Roy S."/>
            <person name="Loubradou J."/>
            <person name="Henrissat B."/>
            <person name="Grigoriev I.V."/>
            <person name="Corradi N."/>
            <person name="Roux C."/>
            <person name="Martin F.M."/>
        </authorList>
    </citation>
    <scope>NUCLEOTIDE SEQUENCE [LARGE SCALE GENOMIC DNA]</scope>
    <source>
        <strain evidence="7 8">DAOM 194757</strain>
    </source>
</reference>
<feature type="chain" id="PRO_5017419401" description="Exonuclease domain-containing protein" evidence="5">
    <location>
        <begin position="25"/>
        <end position="405"/>
    </location>
</feature>
<evidence type="ECO:0000256" key="5">
    <source>
        <dbReference type="SAM" id="SignalP"/>
    </source>
</evidence>
<dbReference type="SUPFAM" id="SSF53098">
    <property type="entry name" value="Ribonuclease H-like"/>
    <property type="match status" value="2"/>
</dbReference>
<dbReference type="GO" id="GO:0004527">
    <property type="term" value="F:exonuclease activity"/>
    <property type="evidence" value="ECO:0007669"/>
    <property type="project" value="InterPro"/>
</dbReference>